<feature type="chain" id="PRO_5008603408" description="Peptidase M43 pregnancy-associated plasma-A domain-containing protein" evidence="10">
    <location>
        <begin position="19"/>
        <end position="281"/>
    </location>
</feature>
<keyword evidence="6" id="KW-0378">Hydrolase</keyword>
<gene>
    <name evidence="12" type="ORF">FPOA_05637</name>
</gene>
<dbReference type="GO" id="GO:0006508">
    <property type="term" value="P:proteolysis"/>
    <property type="evidence" value="ECO:0007669"/>
    <property type="project" value="UniProtKB-KW"/>
</dbReference>
<evidence type="ECO:0000256" key="9">
    <source>
        <dbReference type="ARBA" id="ARBA00023157"/>
    </source>
</evidence>
<evidence type="ECO:0000256" key="3">
    <source>
        <dbReference type="ARBA" id="ARBA00022670"/>
    </source>
</evidence>
<dbReference type="OrthoDB" id="536211at2759"/>
<evidence type="ECO:0000256" key="1">
    <source>
        <dbReference type="ARBA" id="ARBA00003174"/>
    </source>
</evidence>
<evidence type="ECO:0000259" key="11">
    <source>
        <dbReference type="Pfam" id="PF05572"/>
    </source>
</evidence>
<evidence type="ECO:0000256" key="8">
    <source>
        <dbReference type="ARBA" id="ARBA00023049"/>
    </source>
</evidence>
<dbReference type="SUPFAM" id="SSF55486">
    <property type="entry name" value="Metalloproteases ('zincins'), catalytic domain"/>
    <property type="match status" value="1"/>
</dbReference>
<keyword evidence="8" id="KW-0482">Metalloprotease</keyword>
<dbReference type="Pfam" id="PF05572">
    <property type="entry name" value="Peptidase_M43"/>
    <property type="match status" value="1"/>
</dbReference>
<evidence type="ECO:0000256" key="6">
    <source>
        <dbReference type="ARBA" id="ARBA00022801"/>
    </source>
</evidence>
<name>A0A1B8AX50_FUSPO</name>
<dbReference type="EMBL" id="LYXU01000002">
    <property type="protein sequence ID" value="OBS25102.1"/>
    <property type="molecule type" value="Genomic_DNA"/>
</dbReference>
<protein>
    <recommendedName>
        <fullName evidence="11">Peptidase M43 pregnancy-associated plasma-A domain-containing protein</fullName>
    </recommendedName>
</protein>
<dbReference type="InterPro" id="IPR008754">
    <property type="entry name" value="Peptidase_M43"/>
</dbReference>
<evidence type="ECO:0000256" key="10">
    <source>
        <dbReference type="SAM" id="SignalP"/>
    </source>
</evidence>
<dbReference type="STRING" id="36050.A0A1B8AX50"/>
<keyword evidence="7" id="KW-0862">Zinc</keyword>
<dbReference type="InterPro" id="IPR024079">
    <property type="entry name" value="MetalloPept_cat_dom_sf"/>
</dbReference>
<evidence type="ECO:0000256" key="5">
    <source>
        <dbReference type="ARBA" id="ARBA00022729"/>
    </source>
</evidence>
<evidence type="ECO:0000313" key="13">
    <source>
        <dbReference type="Proteomes" id="UP000091967"/>
    </source>
</evidence>
<dbReference type="AlphaFoldDB" id="A0A1B8AX50"/>
<keyword evidence="3" id="KW-0645">Protease</keyword>
<feature type="signal peptide" evidence="10">
    <location>
        <begin position="1"/>
        <end position="18"/>
    </location>
</feature>
<dbReference type="GO" id="GO:0046872">
    <property type="term" value="F:metal ion binding"/>
    <property type="evidence" value="ECO:0007669"/>
    <property type="project" value="UniProtKB-KW"/>
</dbReference>
<dbReference type="Gene3D" id="3.40.390.10">
    <property type="entry name" value="Collagenase (Catalytic Domain)"/>
    <property type="match status" value="1"/>
</dbReference>
<evidence type="ECO:0000256" key="7">
    <source>
        <dbReference type="ARBA" id="ARBA00022833"/>
    </source>
</evidence>
<sequence>MHFQSALALGLLANTVTAALTSCGTNGSSQALRGLSKELQNEPLAIRGQRKNVEIQTFVHIVAASEKEDDGYLTEETVKSEISRLNEAYKPWDFSFKLVKTTRIINESWADNYGDSPFGNDTEPDMRAALREGSYQDLNLFFVRNMVPNGKCELPVPDVTDDTVLWDGCIMRSDNPGELPPTFGKVTIHEVGHWLGLEHTFLNGCEEPGDYVEDTPYEAFPVGGDSCAEPGRNTCPDKPGLDPVDNHMTYVKHDCGPLRFTPGQAERMHKIWKKLRANSAI</sequence>
<evidence type="ECO:0000256" key="4">
    <source>
        <dbReference type="ARBA" id="ARBA00022723"/>
    </source>
</evidence>
<dbReference type="OMA" id="EPGRNTC"/>
<feature type="domain" description="Peptidase M43 pregnancy-associated plasma-A" evidence="11">
    <location>
        <begin position="183"/>
        <end position="270"/>
    </location>
</feature>
<dbReference type="PANTHER" id="PTHR47466">
    <property type="match status" value="1"/>
</dbReference>
<dbReference type="PANTHER" id="PTHR47466:SF1">
    <property type="entry name" value="METALLOPROTEASE MEP1 (AFU_ORTHOLOGUE AFUA_1G07730)-RELATED"/>
    <property type="match status" value="1"/>
</dbReference>
<keyword evidence="5 10" id="KW-0732">Signal</keyword>
<reference evidence="12 13" key="1">
    <citation type="submission" date="2016-06" db="EMBL/GenBank/DDBJ databases">
        <title>Living apart together: crosstalk between the core and supernumerary genomes in a fungal plant pathogen.</title>
        <authorList>
            <person name="Vanheule A."/>
            <person name="Audenaert K."/>
            <person name="Warris S."/>
            <person name="Van De Geest H."/>
            <person name="Schijlen E."/>
            <person name="Hofte M."/>
            <person name="De Saeger S."/>
            <person name="Haesaert G."/>
            <person name="Waalwijk C."/>
            <person name="Van Der Lee T."/>
        </authorList>
    </citation>
    <scope>NUCLEOTIDE SEQUENCE [LARGE SCALE GENOMIC DNA]</scope>
    <source>
        <strain evidence="12 13">2516</strain>
    </source>
</reference>
<organism evidence="12 13">
    <name type="scientific">Fusarium poae</name>
    <dbReference type="NCBI Taxonomy" id="36050"/>
    <lineage>
        <taxon>Eukaryota</taxon>
        <taxon>Fungi</taxon>
        <taxon>Dikarya</taxon>
        <taxon>Ascomycota</taxon>
        <taxon>Pezizomycotina</taxon>
        <taxon>Sordariomycetes</taxon>
        <taxon>Hypocreomycetidae</taxon>
        <taxon>Hypocreales</taxon>
        <taxon>Nectriaceae</taxon>
        <taxon>Fusarium</taxon>
    </lineage>
</organism>
<comment type="function">
    <text evidence="1">Secreted metalloproteinase that allows assimilation of proteinaceous substrates.</text>
</comment>
<proteinExistence type="inferred from homology"/>
<comment type="similarity">
    <text evidence="2">Belongs to the peptidase M43B family.</text>
</comment>
<accession>A0A1B8AX50</accession>
<dbReference type="Proteomes" id="UP000091967">
    <property type="component" value="Unassembled WGS sequence"/>
</dbReference>
<dbReference type="GO" id="GO:0008237">
    <property type="term" value="F:metallopeptidase activity"/>
    <property type="evidence" value="ECO:0007669"/>
    <property type="project" value="UniProtKB-KW"/>
</dbReference>
<keyword evidence="9" id="KW-1015">Disulfide bond</keyword>
<keyword evidence="4" id="KW-0479">Metal-binding</keyword>
<keyword evidence="13" id="KW-1185">Reference proteome</keyword>
<evidence type="ECO:0000313" key="12">
    <source>
        <dbReference type="EMBL" id="OBS25102.1"/>
    </source>
</evidence>
<evidence type="ECO:0000256" key="2">
    <source>
        <dbReference type="ARBA" id="ARBA00008721"/>
    </source>
</evidence>
<comment type="caution">
    <text evidence="12">The sequence shown here is derived from an EMBL/GenBank/DDBJ whole genome shotgun (WGS) entry which is preliminary data.</text>
</comment>